<dbReference type="Proteomes" id="UP000887574">
    <property type="component" value="Unplaced"/>
</dbReference>
<feature type="compositionally biased region" description="Basic residues" evidence="1">
    <location>
        <begin position="50"/>
        <end position="67"/>
    </location>
</feature>
<reference evidence="3" key="1">
    <citation type="submission" date="2022-11" db="UniProtKB">
        <authorList>
            <consortium name="WormBaseParasite"/>
        </authorList>
    </citation>
    <scope>IDENTIFICATION</scope>
</reference>
<organism evidence="2 3">
    <name type="scientific">Ditylenchus dipsaci</name>
    <dbReference type="NCBI Taxonomy" id="166011"/>
    <lineage>
        <taxon>Eukaryota</taxon>
        <taxon>Metazoa</taxon>
        <taxon>Ecdysozoa</taxon>
        <taxon>Nematoda</taxon>
        <taxon>Chromadorea</taxon>
        <taxon>Rhabditida</taxon>
        <taxon>Tylenchina</taxon>
        <taxon>Tylenchomorpha</taxon>
        <taxon>Sphaerularioidea</taxon>
        <taxon>Anguinidae</taxon>
        <taxon>Anguininae</taxon>
        <taxon>Ditylenchus</taxon>
    </lineage>
</organism>
<evidence type="ECO:0000313" key="2">
    <source>
        <dbReference type="Proteomes" id="UP000887574"/>
    </source>
</evidence>
<keyword evidence="2" id="KW-1185">Reference proteome</keyword>
<dbReference type="WBParaSite" id="jg23637">
    <property type="protein sequence ID" value="jg23637"/>
    <property type="gene ID" value="jg23637"/>
</dbReference>
<evidence type="ECO:0000313" key="3">
    <source>
        <dbReference type="WBParaSite" id="jg23637"/>
    </source>
</evidence>
<dbReference type="AlphaFoldDB" id="A0A915DUH4"/>
<protein>
    <submittedName>
        <fullName evidence="3">Uncharacterized protein</fullName>
    </submittedName>
</protein>
<name>A0A915DUH4_9BILA</name>
<feature type="region of interest" description="Disordered" evidence="1">
    <location>
        <begin position="21"/>
        <end position="75"/>
    </location>
</feature>
<sequence length="75" mass="8796">MTLLPPLPLGRASLRMELKMRIPKLLERRRLRRRRPSFPRPEKDANQGCKKSKTKDGKKKKAKKTKKNKSDDANK</sequence>
<proteinExistence type="predicted"/>
<evidence type="ECO:0000256" key="1">
    <source>
        <dbReference type="SAM" id="MobiDB-lite"/>
    </source>
</evidence>
<accession>A0A915DUH4</accession>